<feature type="domain" description="TcaA second" evidence="3">
    <location>
        <begin position="76"/>
        <end position="168"/>
    </location>
</feature>
<organism evidence="4 5">
    <name type="scientific">Staphylococcus pragensis</name>
    <dbReference type="NCBI Taxonomy" id="1611836"/>
    <lineage>
        <taxon>Bacteria</taxon>
        <taxon>Bacillati</taxon>
        <taxon>Bacillota</taxon>
        <taxon>Bacilli</taxon>
        <taxon>Bacillales</taxon>
        <taxon>Staphylococcaceae</taxon>
        <taxon>Staphylococcus</taxon>
    </lineage>
</organism>
<dbReference type="InterPro" id="IPR026870">
    <property type="entry name" value="Zinc_ribbon_dom"/>
</dbReference>
<keyword evidence="1" id="KW-1133">Transmembrane helix</keyword>
<evidence type="ECO:0000313" key="5">
    <source>
        <dbReference type="Proteomes" id="UP000297459"/>
    </source>
</evidence>
<dbReference type="InterPro" id="IPR054529">
    <property type="entry name" value="TcaA_2nd"/>
</dbReference>
<proteinExistence type="predicted"/>
<keyword evidence="5" id="KW-1185">Reference proteome</keyword>
<dbReference type="Pfam" id="PF22813">
    <property type="entry name" value="TcaA_2nd"/>
    <property type="match status" value="1"/>
</dbReference>
<name>A0A4Z1B305_9STAP</name>
<feature type="domain" description="Zinc-ribbon" evidence="2">
    <location>
        <begin position="6"/>
        <end position="28"/>
    </location>
</feature>
<keyword evidence="1" id="KW-0812">Transmembrane</keyword>
<dbReference type="PANTHER" id="PTHR40038">
    <property type="entry name" value="MEMBRANE-ASSOCIATED PROTEIN TCAA"/>
    <property type="match status" value="1"/>
</dbReference>
<sequence length="169" mass="18745">MHVMAYCKHCGSKIVPGQRVCTQCGTRLVTEASSAPPFQNEPRKSKKVHVLIKILVAVLIVVLVGAYFVAKHQLLPEKDGAHIAQALTSEDTKTLAKYLTTNGKHLTDDELKAYIKMLKAHGDLQNYADEIQNSIKQIVHHTKDTSSVYGYGTHTIFSVKEEGETIFII</sequence>
<comment type="caution">
    <text evidence="4">The sequence shown here is derived from an EMBL/GenBank/DDBJ whole genome shotgun (WGS) entry which is preliminary data.</text>
</comment>
<dbReference type="AlphaFoldDB" id="A0A4Z1B305"/>
<reference evidence="4 5" key="1">
    <citation type="submission" date="2019-04" db="EMBL/GenBank/DDBJ databases">
        <title>Genomic characterization of Staphylococcus petrasii strains.</title>
        <authorList>
            <person name="Vrbovska V."/>
            <person name="Kovarovic V."/>
            <person name="Maslanova I."/>
            <person name="Indrakova A."/>
            <person name="Petras P."/>
            <person name="Sedo O."/>
            <person name="Svec P."/>
            <person name="Fisarova L."/>
            <person name="Sedlacek I."/>
            <person name="Doskar J."/>
            <person name="Pantucek R."/>
        </authorList>
    </citation>
    <scope>NUCLEOTIDE SEQUENCE [LARGE SCALE GENOMIC DNA]</scope>
    <source>
        <strain evidence="4 5">CCM 8529</strain>
    </source>
</reference>
<gene>
    <name evidence="4" type="ORF">E2558_12185</name>
</gene>
<accession>A0A4Z1B305</accession>
<keyword evidence="1" id="KW-0472">Membrane</keyword>
<feature type="transmembrane region" description="Helical" evidence="1">
    <location>
        <begin position="50"/>
        <end position="70"/>
    </location>
</feature>
<dbReference type="Proteomes" id="UP000297459">
    <property type="component" value="Unassembled WGS sequence"/>
</dbReference>
<evidence type="ECO:0000259" key="3">
    <source>
        <dbReference type="Pfam" id="PF22813"/>
    </source>
</evidence>
<protein>
    <submittedName>
        <fullName evidence="4">Zinc-ribbon domain-containing protein</fullName>
    </submittedName>
</protein>
<dbReference type="Pfam" id="PF13240">
    <property type="entry name" value="Zn_Ribbon_1"/>
    <property type="match status" value="1"/>
</dbReference>
<dbReference type="PANTHER" id="PTHR40038:SF1">
    <property type="entry name" value="MEMBRANE-ASSOCIATED PROTEIN TCAA"/>
    <property type="match status" value="1"/>
</dbReference>
<dbReference type="EMBL" id="SRPJ01000015">
    <property type="protein sequence ID" value="TGN21904.1"/>
    <property type="molecule type" value="Genomic_DNA"/>
</dbReference>
<evidence type="ECO:0000259" key="2">
    <source>
        <dbReference type="Pfam" id="PF13240"/>
    </source>
</evidence>
<evidence type="ECO:0000313" key="4">
    <source>
        <dbReference type="EMBL" id="TGN21904.1"/>
    </source>
</evidence>
<evidence type="ECO:0000256" key="1">
    <source>
        <dbReference type="SAM" id="Phobius"/>
    </source>
</evidence>